<evidence type="ECO:0000313" key="7">
    <source>
        <dbReference type="Proteomes" id="UP000007110"/>
    </source>
</evidence>
<dbReference type="GO" id="GO:0005509">
    <property type="term" value="F:calcium ion binding"/>
    <property type="evidence" value="ECO:0007669"/>
    <property type="project" value="InterPro"/>
</dbReference>
<dbReference type="GO" id="GO:0012506">
    <property type="term" value="C:vesicle membrane"/>
    <property type="evidence" value="ECO:0000318"/>
    <property type="project" value="GO_Central"/>
</dbReference>
<dbReference type="AlphaFoldDB" id="A0A7M7PSE6"/>
<dbReference type="GO" id="GO:0005634">
    <property type="term" value="C:nucleus"/>
    <property type="evidence" value="ECO:0000318"/>
    <property type="project" value="GO_Central"/>
</dbReference>
<feature type="compositionally biased region" description="Basic and acidic residues" evidence="5">
    <location>
        <begin position="777"/>
        <end position="787"/>
    </location>
</feature>
<dbReference type="PANTHER" id="PTHR10502">
    <property type="entry name" value="ANNEXIN"/>
    <property type="match status" value="1"/>
</dbReference>
<feature type="compositionally biased region" description="Basic and acidic residues" evidence="5">
    <location>
        <begin position="688"/>
        <end position="722"/>
    </location>
</feature>
<dbReference type="PROSITE" id="PS51897">
    <property type="entry name" value="ANNEXIN_2"/>
    <property type="match status" value="3"/>
</dbReference>
<feature type="compositionally biased region" description="Polar residues" evidence="5">
    <location>
        <begin position="631"/>
        <end position="641"/>
    </location>
</feature>
<dbReference type="Gene3D" id="1.10.220.10">
    <property type="entry name" value="Annexin"/>
    <property type="match status" value="4"/>
</dbReference>
<feature type="region of interest" description="Disordered" evidence="5">
    <location>
        <begin position="198"/>
        <end position="229"/>
    </location>
</feature>
<comment type="similarity">
    <text evidence="2">Belongs to the CFAP97 family.</text>
</comment>
<dbReference type="EnsemblMetazoa" id="XM_030998539">
    <property type="protein sequence ID" value="XP_030854399"/>
    <property type="gene ID" value="LOC585513"/>
</dbReference>
<feature type="compositionally biased region" description="Polar residues" evidence="5">
    <location>
        <begin position="608"/>
        <end position="620"/>
    </location>
</feature>
<evidence type="ECO:0000313" key="6">
    <source>
        <dbReference type="EnsemblMetazoa" id="XP_030854399"/>
    </source>
</evidence>
<dbReference type="Pfam" id="PF13879">
    <property type="entry name" value="Hmw_CFAP97"/>
    <property type="match status" value="1"/>
</dbReference>
<keyword evidence="3" id="KW-0677">Repeat</keyword>
<protein>
    <recommendedName>
        <fullName evidence="8">Annexin</fullName>
    </recommendedName>
</protein>
<sequence length="817" mass="91801">MSTGSSFSSANNVLQKRWNQKTYQMHVAKKNGMRTKVDASSPKVYPHLQVNMKKLQAEEEKQAQIDHENRILLAKLTNIIRSGGQVDNWNFESEAQPKTLHAPFRNREQERIERENAALLKRLNSVKPQVNFDKMEDEYLMHNYFLAQKAQATKSYEVDLRGVQKTDKFVFYAKDRHADKEKTFVDGDIEETIEKPEEGEVRELTSSAKAGASKRLPTRQQLKRRSTKLPLIGPERKKAEEKKKKATVVKIATYNQKEEAAKLFKATKGMGNPEQILVQTLAKRQYQQRQDTMEKFEENYGLTLEEELKNNLNAEYDDIVEALLSTREDLDAVTLRRALKGEDSLVEPVIEILCTRSNAAIGCIKEAYNKKFGISLEDDITAEIKGKLKNLFLALAKGIRSEDADVDEDVALQDAEALRDAGDERWTPRSEKMSELLQSSSLLHFREVLLQYAELSDSSLAKELGKSLFGDFKDAMLCLVRCMNSNTQFLADRIHASLTGEADDMTLIRIIITRSELDLPYIRRSYKKKYKQTLMEAIEQKCQASFKTALVQMVQVHGTFQKQDQPKEEESGEPESQEADKPLKPSQQKPLKRPPPNTGAKVPASNPLVKSTGTLGSSNRPAPVGAKPKQPANSPGNSGKTRQAPGIRPGGGASAVAKKTATPPRKATPPKSSKPTKETPKVQPPAKKKVEEKPADDKEDKVEPSKTEGEKKKEEEEQKRDDEEKETIEQASTGEGKDDSEEKDGGEREEKSEVGSDAEMKSASGTDPTSENMSTESEEKGEMKSEESKEEEESKVEEYGKEIEMKPKEDENQEISS</sequence>
<dbReference type="InterPro" id="IPR029488">
    <property type="entry name" value="Hmw/CFAP97"/>
</dbReference>
<evidence type="ECO:0000256" key="3">
    <source>
        <dbReference type="ARBA" id="ARBA00022737"/>
    </source>
</evidence>
<feature type="compositionally biased region" description="Basic and acidic residues" evidence="5">
    <location>
        <begin position="796"/>
        <end position="810"/>
    </location>
</feature>
<evidence type="ECO:0008006" key="8">
    <source>
        <dbReference type="Google" id="ProtNLM"/>
    </source>
</evidence>
<dbReference type="InterPro" id="IPR001464">
    <property type="entry name" value="Annexin"/>
</dbReference>
<feature type="compositionally biased region" description="Basic and acidic residues" evidence="5">
    <location>
        <begin position="743"/>
        <end position="760"/>
    </location>
</feature>
<dbReference type="GO" id="GO:0005886">
    <property type="term" value="C:plasma membrane"/>
    <property type="evidence" value="ECO:0000318"/>
    <property type="project" value="GO_Central"/>
</dbReference>
<dbReference type="PRINTS" id="PR00196">
    <property type="entry name" value="ANNEXIN"/>
</dbReference>
<dbReference type="GeneID" id="585513"/>
<comment type="similarity">
    <text evidence="1">Belongs to the annexin family.</text>
</comment>
<dbReference type="InParanoid" id="A0A7M7PSE6"/>
<organism evidence="6 7">
    <name type="scientific">Strongylocentrotus purpuratus</name>
    <name type="common">Purple sea urchin</name>
    <dbReference type="NCBI Taxonomy" id="7668"/>
    <lineage>
        <taxon>Eukaryota</taxon>
        <taxon>Metazoa</taxon>
        <taxon>Echinodermata</taxon>
        <taxon>Eleutherozoa</taxon>
        <taxon>Echinozoa</taxon>
        <taxon>Echinoidea</taxon>
        <taxon>Euechinoidea</taxon>
        <taxon>Echinacea</taxon>
        <taxon>Camarodonta</taxon>
        <taxon>Echinidea</taxon>
        <taxon>Strongylocentrotidae</taxon>
        <taxon>Strongylocentrotus</taxon>
    </lineage>
</organism>
<dbReference type="GO" id="GO:0005544">
    <property type="term" value="F:calcium-dependent phospholipid binding"/>
    <property type="evidence" value="ECO:0000318"/>
    <property type="project" value="GO_Central"/>
</dbReference>
<dbReference type="InterPro" id="IPR037104">
    <property type="entry name" value="Annexin_sf"/>
</dbReference>
<feature type="compositionally biased region" description="Polar residues" evidence="5">
    <location>
        <begin position="763"/>
        <end position="773"/>
    </location>
</feature>
<dbReference type="RefSeq" id="XP_030854399.1">
    <property type="nucleotide sequence ID" value="XM_030998539.1"/>
</dbReference>
<dbReference type="PANTHER" id="PTHR10502:SF175">
    <property type="entry name" value="ANNEXIN A13"/>
    <property type="match status" value="1"/>
</dbReference>
<dbReference type="OrthoDB" id="2163395at2759"/>
<evidence type="ECO:0000256" key="4">
    <source>
        <dbReference type="ARBA" id="ARBA00023216"/>
    </source>
</evidence>
<evidence type="ECO:0000256" key="5">
    <source>
        <dbReference type="SAM" id="MobiDB-lite"/>
    </source>
</evidence>
<reference evidence="7" key="1">
    <citation type="submission" date="2015-02" db="EMBL/GenBank/DDBJ databases">
        <title>Genome sequencing for Strongylocentrotus purpuratus.</title>
        <authorList>
            <person name="Murali S."/>
            <person name="Liu Y."/>
            <person name="Vee V."/>
            <person name="English A."/>
            <person name="Wang M."/>
            <person name="Skinner E."/>
            <person name="Han Y."/>
            <person name="Muzny D.M."/>
            <person name="Worley K.C."/>
            <person name="Gibbs R.A."/>
        </authorList>
    </citation>
    <scope>NUCLEOTIDE SEQUENCE</scope>
</reference>
<evidence type="ECO:0000256" key="1">
    <source>
        <dbReference type="ARBA" id="ARBA00007831"/>
    </source>
</evidence>
<reference evidence="6" key="2">
    <citation type="submission" date="2021-01" db="UniProtKB">
        <authorList>
            <consortium name="EnsemblMetazoa"/>
        </authorList>
    </citation>
    <scope>IDENTIFICATION</scope>
</reference>
<dbReference type="Pfam" id="PF00191">
    <property type="entry name" value="Annexin"/>
    <property type="match status" value="3"/>
</dbReference>
<evidence type="ECO:0000256" key="2">
    <source>
        <dbReference type="ARBA" id="ARBA00008315"/>
    </source>
</evidence>
<accession>A0A7M7PSE6</accession>
<dbReference type="OMA" id="CAMYMAE"/>
<dbReference type="GO" id="GO:0001786">
    <property type="term" value="F:phosphatidylserine binding"/>
    <property type="evidence" value="ECO:0000318"/>
    <property type="project" value="GO_Central"/>
</dbReference>
<name>A0A7M7PSE6_STRPU</name>
<dbReference type="Proteomes" id="UP000007110">
    <property type="component" value="Unassembled WGS sequence"/>
</dbReference>
<feature type="region of interest" description="Disordered" evidence="5">
    <location>
        <begin position="559"/>
        <end position="817"/>
    </location>
</feature>
<dbReference type="GO" id="GO:0005737">
    <property type="term" value="C:cytoplasm"/>
    <property type="evidence" value="ECO:0000318"/>
    <property type="project" value="GO_Central"/>
</dbReference>
<dbReference type="SMART" id="SM00335">
    <property type="entry name" value="ANX"/>
    <property type="match status" value="3"/>
</dbReference>
<keyword evidence="7" id="KW-1185">Reference proteome</keyword>
<dbReference type="InterPro" id="IPR018502">
    <property type="entry name" value="Annexin_repeat"/>
</dbReference>
<keyword evidence="4" id="KW-0041">Annexin</keyword>
<proteinExistence type="inferred from homology"/>
<dbReference type="KEGG" id="spu:585513"/>
<feature type="compositionally biased region" description="Low complexity" evidence="5">
    <location>
        <begin position="657"/>
        <end position="673"/>
    </location>
</feature>
<dbReference type="SUPFAM" id="SSF47874">
    <property type="entry name" value="Annexin"/>
    <property type="match status" value="1"/>
</dbReference>